<keyword evidence="5" id="KW-0503">Monooxygenase</keyword>
<evidence type="ECO:0000256" key="5">
    <source>
        <dbReference type="RuleBase" id="RU000461"/>
    </source>
</evidence>
<evidence type="ECO:0000313" key="7">
    <source>
        <dbReference type="Proteomes" id="UP001432166"/>
    </source>
</evidence>
<evidence type="ECO:0000256" key="4">
    <source>
        <dbReference type="ARBA" id="ARBA00023004"/>
    </source>
</evidence>
<dbReference type="InterPro" id="IPR002403">
    <property type="entry name" value="Cyt_P450_E_grp-IV"/>
</dbReference>
<dbReference type="PRINTS" id="PR00385">
    <property type="entry name" value="P450"/>
</dbReference>
<gene>
    <name evidence="6" type="ORF">OG288_04140</name>
</gene>
<dbReference type="Proteomes" id="UP001432166">
    <property type="component" value="Chromosome"/>
</dbReference>
<protein>
    <submittedName>
        <fullName evidence="6">Cytochrome P450</fullName>
    </submittedName>
</protein>
<dbReference type="InterPro" id="IPR001128">
    <property type="entry name" value="Cyt_P450"/>
</dbReference>
<dbReference type="PRINTS" id="PR00465">
    <property type="entry name" value="EP450IV"/>
</dbReference>
<dbReference type="InterPro" id="IPR050121">
    <property type="entry name" value="Cytochrome_P450_monoxygenase"/>
</dbReference>
<dbReference type="PROSITE" id="PS00086">
    <property type="entry name" value="CYTOCHROME_P450"/>
    <property type="match status" value="1"/>
</dbReference>
<keyword evidence="5" id="KW-0560">Oxidoreductase</keyword>
<name>A0ABZ1JC74_9ACTN</name>
<comment type="similarity">
    <text evidence="2 5">Belongs to the cytochrome P450 family.</text>
</comment>
<evidence type="ECO:0000256" key="2">
    <source>
        <dbReference type="ARBA" id="ARBA00010617"/>
    </source>
</evidence>
<keyword evidence="5" id="KW-0349">Heme</keyword>
<evidence type="ECO:0000256" key="1">
    <source>
        <dbReference type="ARBA" id="ARBA00001971"/>
    </source>
</evidence>
<proteinExistence type="inferred from homology"/>
<dbReference type="Gene3D" id="1.10.630.10">
    <property type="entry name" value="Cytochrome P450"/>
    <property type="match status" value="1"/>
</dbReference>
<keyword evidence="3 5" id="KW-0479">Metal-binding</keyword>
<dbReference type="PANTHER" id="PTHR24305">
    <property type="entry name" value="CYTOCHROME P450"/>
    <property type="match status" value="1"/>
</dbReference>
<keyword evidence="7" id="KW-1185">Reference proteome</keyword>
<dbReference type="Pfam" id="PF00067">
    <property type="entry name" value="p450"/>
    <property type="match status" value="1"/>
</dbReference>
<evidence type="ECO:0000313" key="6">
    <source>
        <dbReference type="EMBL" id="WTP47574.1"/>
    </source>
</evidence>
<evidence type="ECO:0000256" key="3">
    <source>
        <dbReference type="ARBA" id="ARBA00022723"/>
    </source>
</evidence>
<dbReference type="RefSeq" id="WP_328936714.1">
    <property type="nucleotide sequence ID" value="NZ_CP108133.1"/>
</dbReference>
<dbReference type="InterPro" id="IPR017972">
    <property type="entry name" value="Cyt_P450_CS"/>
</dbReference>
<dbReference type="SUPFAM" id="SSF48264">
    <property type="entry name" value="Cytochrome P450"/>
    <property type="match status" value="1"/>
</dbReference>
<comment type="cofactor">
    <cofactor evidence="1">
        <name>heme</name>
        <dbReference type="ChEBI" id="CHEBI:30413"/>
    </cofactor>
</comment>
<reference evidence="6" key="1">
    <citation type="submission" date="2022-10" db="EMBL/GenBank/DDBJ databases">
        <title>The complete genomes of actinobacterial strains from the NBC collection.</title>
        <authorList>
            <person name="Joergensen T.S."/>
            <person name="Alvarez Arevalo M."/>
            <person name="Sterndorff E.B."/>
            <person name="Faurdal D."/>
            <person name="Vuksanovic O."/>
            <person name="Mourched A.-S."/>
            <person name="Charusanti P."/>
            <person name="Shaw S."/>
            <person name="Blin K."/>
            <person name="Weber T."/>
        </authorList>
    </citation>
    <scope>NUCLEOTIDE SEQUENCE</scope>
    <source>
        <strain evidence="6">NBC_00189</strain>
    </source>
</reference>
<dbReference type="InterPro" id="IPR036396">
    <property type="entry name" value="Cyt_P450_sf"/>
</dbReference>
<sequence>MGIDVRARERCEGALIQVTVATPPPIPRAAGSLPLLGHAIQLMRDNLGFIASLRETYGPVVEITLQPGTRTLIVQDPALIRAMLVDLGPSLDKGRFFEKMGQLLGDSVVTAAGQEHVRKRRQLQPAFTHTEIARYVDIMRGEAEAAVSRWRPGEVVDVREAMVKLSLDMLAKTVFSGSLDEETFLRLRSDLSVVMNGVGARVMLPDWAERLPLPFNRRFNEARDAVRATIDEALDELRASGHDTGDMLSMLLRARDEETGEPLTGDQICSEILTLAVAGTETTASVLSWILYELARDPAVEARVQAELADVLGERPVTFDDVMRLPYLNRVITEALRLHHTGWLVTRRTVTDTRLGEWTVPAGTELAYCQHALHRDPELFADPLDFNPDRWLDDAQARLPAGAFLPFGAGRHKCIGDRFALTELITAIAVITREVRFTLEPGQTVQPVARATVRPRTLLMTAGPRVGSEPGRTEPAE</sequence>
<keyword evidence="4 5" id="KW-0408">Iron</keyword>
<organism evidence="6 7">
    <name type="scientific">Streptomyces tauricus</name>
    <dbReference type="NCBI Taxonomy" id="68274"/>
    <lineage>
        <taxon>Bacteria</taxon>
        <taxon>Bacillati</taxon>
        <taxon>Actinomycetota</taxon>
        <taxon>Actinomycetes</taxon>
        <taxon>Kitasatosporales</taxon>
        <taxon>Streptomycetaceae</taxon>
        <taxon>Streptomyces</taxon>
        <taxon>Streptomyces aurantiacus group</taxon>
    </lineage>
</organism>
<accession>A0ABZ1JC74</accession>
<dbReference type="EMBL" id="CP108133">
    <property type="protein sequence ID" value="WTP47574.1"/>
    <property type="molecule type" value="Genomic_DNA"/>
</dbReference>
<dbReference type="PANTHER" id="PTHR24305:SF166">
    <property type="entry name" value="CYTOCHROME P450 12A4, MITOCHONDRIAL-RELATED"/>
    <property type="match status" value="1"/>
</dbReference>